<dbReference type="GeneID" id="36526125"/>
<protein>
    <submittedName>
        <fullName evidence="1">Uncharacterized protein</fullName>
    </submittedName>
</protein>
<dbReference type="AlphaFoldDB" id="A0A2I2FMB7"/>
<dbReference type="RefSeq" id="XP_024675779.1">
    <property type="nucleotide sequence ID" value="XM_024818965.1"/>
</dbReference>
<sequence>MWISWNCYTDNFVCLSQQTPQAVGLIYWELSHAASVEFSHAPPWWLRLEQPEYWPDGIEAWEKTFASRLPTFLKVLTDREETAIQRGRLRPEQRLSGRMEQSWIDGDFGITYAVRKNFAFDAIFWKKLDGRFFGPCAVPEDDRWEKRMELLS</sequence>
<organism evidence="1 2">
    <name type="scientific">Aspergillus candidus</name>
    <dbReference type="NCBI Taxonomy" id="41067"/>
    <lineage>
        <taxon>Eukaryota</taxon>
        <taxon>Fungi</taxon>
        <taxon>Dikarya</taxon>
        <taxon>Ascomycota</taxon>
        <taxon>Pezizomycotina</taxon>
        <taxon>Eurotiomycetes</taxon>
        <taxon>Eurotiomycetidae</taxon>
        <taxon>Eurotiales</taxon>
        <taxon>Aspergillaceae</taxon>
        <taxon>Aspergillus</taxon>
        <taxon>Aspergillus subgen. Circumdati</taxon>
    </lineage>
</organism>
<dbReference type="OrthoDB" id="5412996at2759"/>
<keyword evidence="2" id="KW-1185">Reference proteome</keyword>
<accession>A0A2I2FMB7</accession>
<reference evidence="1 2" key="1">
    <citation type="submission" date="2017-12" db="EMBL/GenBank/DDBJ databases">
        <authorList>
            <consortium name="DOE Joint Genome Institute"/>
            <person name="Haridas S."/>
            <person name="Kjaerbolling I."/>
            <person name="Vesth T.C."/>
            <person name="Frisvad J.C."/>
            <person name="Nybo J.L."/>
            <person name="Theobald S."/>
            <person name="Kuo A."/>
            <person name="Bowyer P."/>
            <person name="Matsuda Y."/>
            <person name="Mondo S."/>
            <person name="Lyhne E.K."/>
            <person name="Kogle M.E."/>
            <person name="Clum A."/>
            <person name="Lipzen A."/>
            <person name="Salamov A."/>
            <person name="Ngan C.Y."/>
            <person name="Daum C."/>
            <person name="Chiniquy J."/>
            <person name="Barry K."/>
            <person name="LaButti K."/>
            <person name="Simmons B.A."/>
            <person name="Magnuson J.K."/>
            <person name="Mortensen U.H."/>
            <person name="Larsen T.O."/>
            <person name="Grigoriev I.V."/>
            <person name="Baker S.E."/>
            <person name="Andersen M.R."/>
            <person name="Nordberg H.P."/>
            <person name="Cantor M.N."/>
            <person name="Hua S.X."/>
        </authorList>
    </citation>
    <scope>NUCLEOTIDE SEQUENCE [LARGE SCALE GENOMIC DNA]</scope>
    <source>
        <strain evidence="1 2">CBS 102.13</strain>
    </source>
</reference>
<gene>
    <name evidence="1" type="ORF">BDW47DRAFT_41512</name>
</gene>
<name>A0A2I2FMB7_ASPCN</name>
<dbReference type="EMBL" id="KZ559119">
    <property type="protein sequence ID" value="PLB41767.1"/>
    <property type="molecule type" value="Genomic_DNA"/>
</dbReference>
<evidence type="ECO:0000313" key="2">
    <source>
        <dbReference type="Proteomes" id="UP000234585"/>
    </source>
</evidence>
<evidence type="ECO:0000313" key="1">
    <source>
        <dbReference type="EMBL" id="PLB41767.1"/>
    </source>
</evidence>
<dbReference type="STRING" id="41067.A0A2I2FMB7"/>
<proteinExistence type="predicted"/>
<dbReference type="Proteomes" id="UP000234585">
    <property type="component" value="Unassembled WGS sequence"/>
</dbReference>